<accession>B3RR78</accession>
<feature type="compositionally biased region" description="Polar residues" evidence="2">
    <location>
        <begin position="564"/>
        <end position="580"/>
    </location>
</feature>
<dbReference type="KEGG" id="tad:TRIADDRAFT_54138"/>
<dbReference type="GO" id="GO:0051014">
    <property type="term" value="P:actin filament severing"/>
    <property type="evidence" value="ECO:0000318"/>
    <property type="project" value="GO_Central"/>
</dbReference>
<feature type="region of interest" description="Disordered" evidence="2">
    <location>
        <begin position="236"/>
        <end position="263"/>
    </location>
</feature>
<keyword evidence="1" id="KW-0175">Coiled coil</keyword>
<dbReference type="InterPro" id="IPR036886">
    <property type="entry name" value="Villin_headpiece_dom_sf"/>
</dbReference>
<dbReference type="Pfam" id="PF02209">
    <property type="entry name" value="VHP"/>
    <property type="match status" value="1"/>
</dbReference>
<dbReference type="PROSITE" id="PS51089">
    <property type="entry name" value="HP"/>
    <property type="match status" value="1"/>
</dbReference>
<evidence type="ECO:0000313" key="4">
    <source>
        <dbReference type="EMBL" id="EDV26297.1"/>
    </source>
</evidence>
<dbReference type="EMBL" id="DS985243">
    <property type="protein sequence ID" value="EDV26297.1"/>
    <property type="molecule type" value="Genomic_DNA"/>
</dbReference>
<feature type="region of interest" description="Disordered" evidence="2">
    <location>
        <begin position="680"/>
        <end position="702"/>
    </location>
</feature>
<protein>
    <recommendedName>
        <fullName evidence="3">HP domain-containing protein</fullName>
    </recommendedName>
</protein>
<feature type="compositionally biased region" description="Polar residues" evidence="2">
    <location>
        <begin position="240"/>
        <end position="255"/>
    </location>
</feature>
<dbReference type="GO" id="GO:0051015">
    <property type="term" value="F:actin filament binding"/>
    <property type="evidence" value="ECO:0000318"/>
    <property type="project" value="GO_Central"/>
</dbReference>
<dbReference type="GO" id="GO:0051016">
    <property type="term" value="P:barbed-end actin filament capping"/>
    <property type="evidence" value="ECO:0000318"/>
    <property type="project" value="GO_Central"/>
</dbReference>
<evidence type="ECO:0000256" key="1">
    <source>
        <dbReference type="SAM" id="Coils"/>
    </source>
</evidence>
<evidence type="ECO:0000313" key="5">
    <source>
        <dbReference type="Proteomes" id="UP000009022"/>
    </source>
</evidence>
<feature type="coiled-coil region" evidence="1">
    <location>
        <begin position="611"/>
        <end position="645"/>
    </location>
</feature>
<dbReference type="InterPro" id="IPR007122">
    <property type="entry name" value="Villin/Gelsolin"/>
</dbReference>
<dbReference type="GO" id="GO:0005737">
    <property type="term" value="C:cytoplasm"/>
    <property type="evidence" value="ECO:0000318"/>
    <property type="project" value="GO_Central"/>
</dbReference>
<dbReference type="Proteomes" id="UP000009022">
    <property type="component" value="Unassembled WGS sequence"/>
</dbReference>
<dbReference type="SUPFAM" id="SSF55753">
    <property type="entry name" value="Actin depolymerizing proteins"/>
    <property type="match status" value="5"/>
</dbReference>
<feature type="compositionally biased region" description="Basic and acidic residues" evidence="2">
    <location>
        <begin position="553"/>
        <end position="563"/>
    </location>
</feature>
<dbReference type="SMART" id="SM00153">
    <property type="entry name" value="VHP"/>
    <property type="match status" value="1"/>
</dbReference>
<feature type="coiled-coil region" evidence="1">
    <location>
        <begin position="409"/>
        <end position="436"/>
    </location>
</feature>
<sequence>MATYSLYFQIESICYSCRHVGLQAISPTVMSVATPVEKVSEENYPLQKEAAVENNLNSKKKITRFDKKPILKSRKSLPAFRLQDSSENWDSTTDNNNNNNNQSKISRLFNVTLKSPTDRNKSNHHQDHSIGSKKEFRRQVAHVRDNLNRHELSTKHSNITAPRTSHGVEKENPQQLQEALQKRSQLRSTKSNHLLDQDNKRRKLSQIKAKLATTFTELEMELEKQGDDIDAEVFTDYPADSSQSSKSNIAQGSSRKSSDMIPGESQELVTRKLSLKSVGSIADANNDRKLSKPDTSGAEFLHIKSSLRTASKRSAAKNDNEPEKDEHQVLAQRKLSLKNTSRGLAQISESDKKTGNEALPFLQMKNLLKSTGRGKHIITEAGDDNTNNDTKVVKATRTESDKEELVPALMQTKSLLKRKENKLEDVNAENNAKSAEALAFLQAKALLRGTGKRVVDEETPKTEPVSSDGDAFLQIKSQLRGTGRRIVEEENEKENVDSPSPENDGLLQVKSQLRGTGRRTSEEDKVENIDPPSPESDALLEIKSQHRGTGKLTMDKKPAKEESTFPQSNISHQPRKISSVTVQPVAQKINDNKKSTSEPIVSKVAPTSAKTEKMKAQERKLSSEAEDIKSELISLKSQLRKTDNKFAEEVSQIKEQETIKEAVDDVDSELRYKNFATSRRAVRPNRRQRTSANPLKSLQNRSDLLEDEEAAGKRATATSGESLSTRIRLPKNQQFAPAAVAGLAADLDFTSVSLRKQEDIPPPCYPDVILLHIKGRRNVQCRFVEPISSSINIGDAFILITQQDIFLLLGDKVNVIEKNKAAEIATLIIQQKDYNCKASRPIIYDNVKDCDFNGVNTDKFWEYLGGKQPFTPLDSALSDEEFEQGIDAINQIFVVQCNPTETLVELDDCSGKPLRVSLLDSKNVYVLDFGSEVYVWAGRFAETDARRAGNRLGQEMFDKEYQFAGPINPLLPISIDNYDEDEKKVSTARPPWGFFQILKERTETSAFREKFFDWPEPGLSDNSRTLKMTYFEEKTVKKKKPSIPSELTVYDAKNMIKNEIEEPSTILEGQDIGRGEGVPCKAGEPGNEVEHLSVKIWIVSGRVHEALDPKEYGEFYSGETYVICWRYRVTVIYGKRRRAQHKTGRDRTVYFYWHGSDCSIGDKGTSALLTVELDDEKAPQIPLEQGNEPPCFFLLFSGKAVFHIGRRNKAMSPGIADDKTCRMFRIQNETLNETCLVEILPRTTSLRSRSCLIIVVPGKILYVWNGLKASEAIRKMAKHAAESFLSRLEDVAESQEIEEGDETKAFWTILGGRDDYGSLSWSDKSYNFRPRLFAMNSKTGYFIADEILSPTRVPKEPYPFPFVQSDIYSAEQPAIFLVDAYHEVYLWLGWWRIVDGEESVARIGAADVRWIKNKKLAIETAYNYCQALKRDMSAAMIVLAGYEPIAFQAIFPEWDVDMDARKANMKEFRSVYSNKRVLIQDEMKKLLTKTIYSLELLRTNLPDDVEREKMEEYLSDEDFQIAIKMSRSDFAALPKWKKLQIKKQAGLF</sequence>
<dbReference type="HOGENOM" id="CLU_246503_0_0_1"/>
<gene>
    <name evidence="4" type="ORF">TRIADDRAFT_54138</name>
</gene>
<dbReference type="InParanoid" id="B3RR78"/>
<dbReference type="CTD" id="6751508"/>
<reference evidence="4 5" key="1">
    <citation type="journal article" date="2008" name="Nature">
        <title>The Trichoplax genome and the nature of placozoans.</title>
        <authorList>
            <person name="Srivastava M."/>
            <person name="Begovic E."/>
            <person name="Chapman J."/>
            <person name="Putnam N.H."/>
            <person name="Hellsten U."/>
            <person name="Kawashima T."/>
            <person name="Kuo A."/>
            <person name="Mitros T."/>
            <person name="Salamov A."/>
            <person name="Carpenter M.L."/>
            <person name="Signorovitch A.Y."/>
            <person name="Moreno M.A."/>
            <person name="Kamm K."/>
            <person name="Grimwood J."/>
            <person name="Schmutz J."/>
            <person name="Shapiro H."/>
            <person name="Grigoriev I.V."/>
            <person name="Buss L.W."/>
            <person name="Schierwater B."/>
            <person name="Dellaporta S.L."/>
            <person name="Rokhsar D.S."/>
        </authorList>
    </citation>
    <scope>NUCLEOTIDE SEQUENCE [LARGE SCALE GENOMIC DNA]</scope>
    <source>
        <strain evidence="4 5">Grell-BS-1999</strain>
    </source>
</reference>
<dbReference type="GO" id="GO:0005546">
    <property type="term" value="F:phosphatidylinositol-4,5-bisphosphate binding"/>
    <property type="evidence" value="ECO:0000318"/>
    <property type="project" value="GO_Central"/>
</dbReference>
<feature type="compositionally biased region" description="Basic and acidic residues" evidence="2">
    <location>
        <begin position="316"/>
        <end position="328"/>
    </location>
</feature>
<dbReference type="SUPFAM" id="SSF47050">
    <property type="entry name" value="VHP, Villin headpiece domain"/>
    <property type="match status" value="1"/>
</dbReference>
<feature type="compositionally biased region" description="Basic and acidic residues" evidence="2">
    <location>
        <begin position="519"/>
        <end position="528"/>
    </location>
</feature>
<dbReference type="Gene3D" id="3.40.20.10">
    <property type="entry name" value="Severin"/>
    <property type="match status" value="5"/>
</dbReference>
<organism evidence="4 5">
    <name type="scientific">Trichoplax adhaerens</name>
    <name type="common">Trichoplax reptans</name>
    <dbReference type="NCBI Taxonomy" id="10228"/>
    <lineage>
        <taxon>Eukaryota</taxon>
        <taxon>Metazoa</taxon>
        <taxon>Placozoa</taxon>
        <taxon>Uniplacotomia</taxon>
        <taxon>Trichoplacea</taxon>
        <taxon>Trichoplacidae</taxon>
        <taxon>Trichoplax</taxon>
    </lineage>
</organism>
<feature type="compositionally biased region" description="Basic and acidic residues" evidence="2">
    <location>
        <begin position="485"/>
        <end position="496"/>
    </location>
</feature>
<evidence type="ECO:0000256" key="2">
    <source>
        <dbReference type="SAM" id="MobiDB-lite"/>
    </source>
</evidence>
<dbReference type="OrthoDB" id="28894at2759"/>
<dbReference type="GeneID" id="6751508"/>
<dbReference type="GO" id="GO:0008154">
    <property type="term" value="P:actin polymerization or depolymerization"/>
    <property type="evidence" value="ECO:0000318"/>
    <property type="project" value="GO_Central"/>
</dbReference>
<feature type="region of interest" description="Disordered" evidence="2">
    <location>
        <begin position="82"/>
        <end position="201"/>
    </location>
</feature>
<dbReference type="GO" id="GO:0015629">
    <property type="term" value="C:actin cytoskeleton"/>
    <property type="evidence" value="ECO:0000318"/>
    <property type="project" value="GO_Central"/>
</dbReference>
<feature type="compositionally biased region" description="Polar residues" evidence="2">
    <location>
        <begin position="83"/>
        <end position="94"/>
    </location>
</feature>
<dbReference type="PhylomeDB" id="B3RR78"/>
<dbReference type="PRINTS" id="PR00597">
    <property type="entry name" value="GELSOLIN"/>
</dbReference>
<dbReference type="STRING" id="10228.B3RR78"/>
<feature type="domain" description="HP" evidence="3">
    <location>
        <begin position="1486"/>
        <end position="1548"/>
    </location>
</feature>
<feature type="compositionally biased region" description="Basic and acidic residues" evidence="2">
    <location>
        <begin position="116"/>
        <end position="154"/>
    </location>
</feature>
<name>B3RR78_TRIAD</name>
<keyword evidence="5" id="KW-1185">Reference proteome</keyword>
<dbReference type="eggNOG" id="KOG0445">
    <property type="taxonomic scope" value="Eukaryota"/>
</dbReference>
<dbReference type="PANTHER" id="PTHR11977:SF45">
    <property type="entry name" value="SUPERVILLIN"/>
    <property type="match status" value="1"/>
</dbReference>
<feature type="region of interest" description="Disordered" evidence="2">
    <location>
        <begin position="482"/>
        <end position="580"/>
    </location>
</feature>
<dbReference type="PANTHER" id="PTHR11977">
    <property type="entry name" value="VILLIN"/>
    <property type="match status" value="1"/>
</dbReference>
<dbReference type="SMART" id="SM00262">
    <property type="entry name" value="GEL"/>
    <property type="match status" value="4"/>
</dbReference>
<feature type="compositionally biased region" description="Polar residues" evidence="2">
    <location>
        <begin position="690"/>
        <end position="702"/>
    </location>
</feature>
<dbReference type="Gene3D" id="1.10.950.10">
    <property type="entry name" value="Villin headpiece domain"/>
    <property type="match status" value="1"/>
</dbReference>
<feature type="compositionally biased region" description="Basic residues" evidence="2">
    <location>
        <begin position="680"/>
        <end position="689"/>
    </location>
</feature>
<dbReference type="InterPro" id="IPR003128">
    <property type="entry name" value="Villin_headpiece"/>
</dbReference>
<evidence type="ECO:0000259" key="3">
    <source>
        <dbReference type="PROSITE" id="PS51089"/>
    </source>
</evidence>
<feature type="region of interest" description="Disordered" evidence="2">
    <location>
        <begin position="285"/>
        <end position="337"/>
    </location>
</feature>
<dbReference type="InterPro" id="IPR029006">
    <property type="entry name" value="ADF-H/Gelsolin-like_dom_sf"/>
</dbReference>
<feature type="compositionally biased region" description="Polar residues" evidence="2">
    <location>
        <begin position="173"/>
        <end position="192"/>
    </location>
</feature>
<dbReference type="RefSeq" id="XP_002110293.1">
    <property type="nucleotide sequence ID" value="XM_002110257.1"/>
</dbReference>
<proteinExistence type="predicted"/>